<protein>
    <submittedName>
        <fullName evidence="2">Uncharacterized protein</fullName>
    </submittedName>
</protein>
<dbReference type="Proteomes" id="UP000266841">
    <property type="component" value="Unassembled WGS sequence"/>
</dbReference>
<feature type="region of interest" description="Disordered" evidence="1">
    <location>
        <begin position="55"/>
        <end position="110"/>
    </location>
</feature>
<keyword evidence="3" id="KW-1185">Reference proteome</keyword>
<comment type="caution">
    <text evidence="2">The sequence shown here is derived from an EMBL/GenBank/DDBJ whole genome shotgun (WGS) entry which is preliminary data.</text>
</comment>
<sequence>MPNHFDFCPLCFDAGKELLGATDSQRAELEAYYRNKLRTKEDRIKNLERVLGRMRRELDERTTGAVGAGGDSPETREPPESAPGETVSEKTERPSETRQKVFSFYEPTWK</sequence>
<evidence type="ECO:0000313" key="2">
    <source>
        <dbReference type="EMBL" id="EJK67580.1"/>
    </source>
</evidence>
<evidence type="ECO:0000313" key="3">
    <source>
        <dbReference type="Proteomes" id="UP000266841"/>
    </source>
</evidence>
<feature type="compositionally biased region" description="Basic and acidic residues" evidence="1">
    <location>
        <begin position="87"/>
        <end position="99"/>
    </location>
</feature>
<evidence type="ECO:0000256" key="1">
    <source>
        <dbReference type="SAM" id="MobiDB-lite"/>
    </source>
</evidence>
<proteinExistence type="predicted"/>
<dbReference type="EMBL" id="AGNL01012915">
    <property type="protein sequence ID" value="EJK67580.1"/>
    <property type="molecule type" value="Genomic_DNA"/>
</dbReference>
<organism evidence="2 3">
    <name type="scientific">Thalassiosira oceanica</name>
    <name type="common">Marine diatom</name>
    <dbReference type="NCBI Taxonomy" id="159749"/>
    <lineage>
        <taxon>Eukaryota</taxon>
        <taxon>Sar</taxon>
        <taxon>Stramenopiles</taxon>
        <taxon>Ochrophyta</taxon>
        <taxon>Bacillariophyta</taxon>
        <taxon>Coscinodiscophyceae</taxon>
        <taxon>Thalassiosirophycidae</taxon>
        <taxon>Thalassiosirales</taxon>
        <taxon>Thalassiosiraceae</taxon>
        <taxon>Thalassiosira</taxon>
    </lineage>
</organism>
<reference evidence="2 3" key="1">
    <citation type="journal article" date="2012" name="Genome Biol.">
        <title>Genome and low-iron response of an oceanic diatom adapted to chronic iron limitation.</title>
        <authorList>
            <person name="Lommer M."/>
            <person name="Specht M."/>
            <person name="Roy A.S."/>
            <person name="Kraemer L."/>
            <person name="Andreson R."/>
            <person name="Gutowska M.A."/>
            <person name="Wolf J."/>
            <person name="Bergner S.V."/>
            <person name="Schilhabel M.B."/>
            <person name="Klostermeier U.C."/>
            <person name="Beiko R.G."/>
            <person name="Rosenstiel P."/>
            <person name="Hippler M."/>
            <person name="Laroche J."/>
        </authorList>
    </citation>
    <scope>NUCLEOTIDE SEQUENCE [LARGE SCALE GENOMIC DNA]</scope>
    <source>
        <strain evidence="2 3">CCMP1005</strain>
    </source>
</reference>
<gene>
    <name evidence="2" type="ORF">THAOC_11365</name>
</gene>
<dbReference type="AlphaFoldDB" id="K0SQD0"/>
<accession>K0SQD0</accession>
<name>K0SQD0_THAOC</name>